<dbReference type="InterPro" id="IPR041078">
    <property type="entry name" value="Plavaka"/>
</dbReference>
<feature type="region of interest" description="Disordered" evidence="1">
    <location>
        <begin position="697"/>
        <end position="727"/>
    </location>
</feature>
<proteinExistence type="predicted"/>
<sequence length="1099" mass="124800">MATYRLSGGFLCPHIMNATPSTSDLECGCGRTFPTPGALKSHRLSCSASRKRLSSILTGTQNIFAAKKRLRTAALSKHLATPQTSQQSTLETDVEMFSEAEASEAPEALLDNAIVQPPTVVPEGQAEVVDLAVLTECPDDHQVCKDDKLQSTEQLFYPFPNRSSFELSKWYWNDGSKKSKSSFRNLIHIVGNPDFRPEDVQITRWDKINKILGQNDFNKDQMPKHDDSSFLAKGANDAGWRCRSISIQVPFHSCSKDPGPKSFLVRDFYHRSLIDVLCEKLGNYEDDQHFHYQPYELCWQPQPDVDASERVVTLIYGELYTSPAFLEAHNSLQDSNGEPGCNWSYSNLECVITVMMVASDATQLTTYGTAKLWPLYLWFGNESKYWRGKPSCKLCNHVAYFQALPDNFKDFVAKYSGKRGPAKNLATHCWRELYHTQWDVLLDNEFLEAYQHGIVVECSNAIKIIVSCIRDQGRCPCTQCLVQLSQLEELGSPEDMNRCVALIRVDDDDNREKVQIVRDYILNCNQAVSGKGVEAQLMEHSLTPTDNTFSKRLAPFGFDIYSTLVVDLMHEFELGVWKGLFIHLLRILEAHSKVTGRNWINELDSRFRQIPSFGRDTIRCFSNNVSELKQLAARDYEDLLQYTIPVFDGLLPEPQNSVIMKLLFMCAHWHGLEKLRMLDRLYPDQFATKELQHEVAARNRCSNQKSNQKSNQTSNSTSDSESSTRPKKYNLGTIKHHFLGDHDHDICHFGTTDSISTEPQMAAIEHREVRIRRIHAKLYPGKKRADETTAHETPEAHHHIGISQSSPLHIGTFLIQNAGDPAIKGFVSKLKANILPRLLAHVKAECGEQELTRLPGAENYIVNARSTHCNIMVLCQPDNQSPSHFCYGRVLGTYHTKAIYTGPGSTNHHSHTFEFLWIHWYNEVAEAGIGWNYRRLHLDPADILRGCHIIPRFSLGKRYLHSGGQSALAHDSSDWMEYYVNRFVDRDMLMRYHFGLGVGHIYSHSAYSKILSVINETSGDTTPAPNPTESVGSCSTYREAEGVEDYPEDDVSEPKAGDDEDIEGEEDELDSDEEYEEDCPEEEELDWDEDLIAEEMYEE</sequence>
<feature type="compositionally biased region" description="Basic and acidic residues" evidence="1">
    <location>
        <begin position="783"/>
        <end position="798"/>
    </location>
</feature>
<evidence type="ECO:0000313" key="3">
    <source>
        <dbReference type="Proteomes" id="UP000076532"/>
    </source>
</evidence>
<dbReference type="EMBL" id="KV417560">
    <property type="protein sequence ID" value="KZP19846.1"/>
    <property type="molecule type" value="Genomic_DNA"/>
</dbReference>
<dbReference type="OrthoDB" id="2418900at2759"/>
<reference evidence="2 3" key="1">
    <citation type="journal article" date="2016" name="Mol. Biol. Evol.">
        <title>Comparative Genomics of Early-Diverging Mushroom-Forming Fungi Provides Insights into the Origins of Lignocellulose Decay Capabilities.</title>
        <authorList>
            <person name="Nagy L.G."/>
            <person name="Riley R."/>
            <person name="Tritt A."/>
            <person name="Adam C."/>
            <person name="Daum C."/>
            <person name="Floudas D."/>
            <person name="Sun H."/>
            <person name="Yadav J.S."/>
            <person name="Pangilinan J."/>
            <person name="Larsson K.H."/>
            <person name="Matsuura K."/>
            <person name="Barry K."/>
            <person name="Labutti K."/>
            <person name="Kuo R."/>
            <person name="Ohm R.A."/>
            <person name="Bhattacharya S.S."/>
            <person name="Shirouzu T."/>
            <person name="Yoshinaga Y."/>
            <person name="Martin F.M."/>
            <person name="Grigoriev I.V."/>
            <person name="Hibbett D.S."/>
        </authorList>
    </citation>
    <scope>NUCLEOTIDE SEQUENCE [LARGE SCALE GENOMIC DNA]</scope>
    <source>
        <strain evidence="2 3">CBS 109695</strain>
    </source>
</reference>
<feature type="compositionally biased region" description="Polar residues" evidence="1">
    <location>
        <begin position="1018"/>
        <end position="1036"/>
    </location>
</feature>
<keyword evidence="3" id="KW-1185">Reference proteome</keyword>
<protein>
    <submittedName>
        <fullName evidence="2">Uncharacterized protein</fullName>
    </submittedName>
</protein>
<dbReference type="Pfam" id="PF18759">
    <property type="entry name" value="Plavaka"/>
    <property type="match status" value="1"/>
</dbReference>
<feature type="region of interest" description="Disordered" evidence="1">
    <location>
        <begin position="1018"/>
        <end position="1099"/>
    </location>
</feature>
<feature type="compositionally biased region" description="Low complexity" evidence="1">
    <location>
        <begin position="702"/>
        <end position="723"/>
    </location>
</feature>
<dbReference type="Proteomes" id="UP000076532">
    <property type="component" value="Unassembled WGS sequence"/>
</dbReference>
<feature type="compositionally biased region" description="Acidic residues" evidence="1">
    <location>
        <begin position="1058"/>
        <end position="1099"/>
    </location>
</feature>
<feature type="compositionally biased region" description="Acidic residues" evidence="1">
    <location>
        <begin position="1042"/>
        <end position="1051"/>
    </location>
</feature>
<name>A0A166II38_9AGAM</name>
<evidence type="ECO:0000313" key="2">
    <source>
        <dbReference type="EMBL" id="KZP19846.1"/>
    </source>
</evidence>
<feature type="region of interest" description="Disordered" evidence="1">
    <location>
        <begin position="782"/>
        <end position="802"/>
    </location>
</feature>
<accession>A0A166II38</accession>
<dbReference type="AlphaFoldDB" id="A0A166II38"/>
<organism evidence="2 3">
    <name type="scientific">Athelia psychrophila</name>
    <dbReference type="NCBI Taxonomy" id="1759441"/>
    <lineage>
        <taxon>Eukaryota</taxon>
        <taxon>Fungi</taxon>
        <taxon>Dikarya</taxon>
        <taxon>Basidiomycota</taxon>
        <taxon>Agaricomycotina</taxon>
        <taxon>Agaricomycetes</taxon>
        <taxon>Agaricomycetidae</taxon>
        <taxon>Atheliales</taxon>
        <taxon>Atheliaceae</taxon>
        <taxon>Athelia</taxon>
    </lineage>
</organism>
<gene>
    <name evidence="2" type="ORF">FIBSPDRAFT_911266</name>
</gene>
<dbReference type="STRING" id="436010.A0A166II38"/>
<evidence type="ECO:0000256" key="1">
    <source>
        <dbReference type="SAM" id="MobiDB-lite"/>
    </source>
</evidence>